<gene>
    <name evidence="2" type="ORF">NCTC13316_02530</name>
</gene>
<proteinExistence type="predicted"/>
<protein>
    <submittedName>
        <fullName evidence="2">Domain of uncharacterized function (DUF2383)</fullName>
    </submittedName>
</protein>
<sequence length="149" mass="17068">MTTSVGMQAKFHNALYALCELDFDAVAAYKVAIDRLESEIYKERLSEFMDDHKRHIKNITDILKVHKKEIPTGPDMKQYLTKGKVVLANILGDKAILKAMVTNEVDTNTAYERVSEHANKWPEATAVIIQGLNDERRHKQWLEAVIEEN</sequence>
<dbReference type="InterPro" id="IPR019052">
    <property type="entry name" value="DUF2383"/>
</dbReference>
<dbReference type="OrthoDB" id="7166292at2"/>
<evidence type="ECO:0000313" key="3">
    <source>
        <dbReference type="Proteomes" id="UP000254794"/>
    </source>
</evidence>
<dbReference type="EMBL" id="UGOD01000001">
    <property type="protein sequence ID" value="STX52417.1"/>
    <property type="molecule type" value="Genomic_DNA"/>
</dbReference>
<dbReference type="RefSeq" id="WP_115331980.1">
    <property type="nucleotide sequence ID" value="NZ_CAAAHP010000006.1"/>
</dbReference>
<dbReference type="Proteomes" id="UP000254794">
    <property type="component" value="Unassembled WGS sequence"/>
</dbReference>
<keyword evidence="3" id="KW-1185">Reference proteome</keyword>
<dbReference type="InterPro" id="IPR012347">
    <property type="entry name" value="Ferritin-like"/>
</dbReference>
<reference evidence="2 3" key="1">
    <citation type="submission" date="2018-06" db="EMBL/GenBank/DDBJ databases">
        <authorList>
            <consortium name="Pathogen Informatics"/>
            <person name="Doyle S."/>
        </authorList>
    </citation>
    <scope>NUCLEOTIDE SEQUENCE [LARGE SCALE GENOMIC DNA]</scope>
    <source>
        <strain evidence="2 3">NCTC13316</strain>
    </source>
</reference>
<dbReference type="AlphaFoldDB" id="A0A378JMW9"/>
<evidence type="ECO:0000259" key="1">
    <source>
        <dbReference type="Pfam" id="PF09537"/>
    </source>
</evidence>
<dbReference type="CDD" id="cd00657">
    <property type="entry name" value="Ferritin_like"/>
    <property type="match status" value="1"/>
</dbReference>
<name>A0A378JMW9_9GAMM</name>
<dbReference type="Pfam" id="PF09537">
    <property type="entry name" value="DUF2383"/>
    <property type="match status" value="1"/>
</dbReference>
<evidence type="ECO:0000313" key="2">
    <source>
        <dbReference type="EMBL" id="STX52417.1"/>
    </source>
</evidence>
<dbReference type="Gene3D" id="1.20.1260.10">
    <property type="match status" value="1"/>
</dbReference>
<accession>A0A378JMW9</accession>
<feature type="domain" description="DUF2383" evidence="1">
    <location>
        <begin position="13"/>
        <end position="116"/>
    </location>
</feature>
<dbReference type="SUPFAM" id="SSF47240">
    <property type="entry name" value="Ferritin-like"/>
    <property type="match status" value="1"/>
</dbReference>
<dbReference type="InterPro" id="IPR009078">
    <property type="entry name" value="Ferritin-like_SF"/>
</dbReference>
<organism evidence="2 3">
    <name type="scientific">Legionella busanensis</name>
    <dbReference type="NCBI Taxonomy" id="190655"/>
    <lineage>
        <taxon>Bacteria</taxon>
        <taxon>Pseudomonadati</taxon>
        <taxon>Pseudomonadota</taxon>
        <taxon>Gammaproteobacteria</taxon>
        <taxon>Legionellales</taxon>
        <taxon>Legionellaceae</taxon>
        <taxon>Legionella</taxon>
    </lineage>
</organism>